<dbReference type="Proteomes" id="UP000249341">
    <property type="component" value="Unassembled WGS sequence"/>
</dbReference>
<evidence type="ECO:0000259" key="1">
    <source>
        <dbReference type="Pfam" id="PF00652"/>
    </source>
</evidence>
<sequence>MTISCALNVRRPLARNDAPSRGDNPGDPAAWDSADTYSGAVLTRRLIVPLVAAAFLGGTAGPAAAVPGPPPLLQGWIVTERNPARCLTGGPVGTVLTTAACKSGNDAQEFYQTSEGHFTNDGNCVQPESDESGARVRVAACTYTADQEWWFTGTLRAGENGRCATEIAIDRTGVGTVRLRNCSEKANRKWRNHTPW</sequence>
<dbReference type="Pfam" id="PF00652">
    <property type="entry name" value="Ricin_B_lectin"/>
    <property type="match status" value="1"/>
</dbReference>
<dbReference type="GO" id="GO:0030246">
    <property type="term" value="F:carbohydrate binding"/>
    <property type="evidence" value="ECO:0007669"/>
    <property type="project" value="UniProtKB-KW"/>
</dbReference>
<reference evidence="2 3" key="1">
    <citation type="submission" date="2018-06" db="EMBL/GenBank/DDBJ databases">
        <title>Genomic Encyclopedia of Type Strains, Phase III (KMG-III): the genomes of soil and plant-associated and newly described type strains.</title>
        <authorList>
            <person name="Whitman W."/>
        </authorList>
    </citation>
    <scope>NUCLEOTIDE SEQUENCE [LARGE SCALE GENOMIC DNA]</scope>
    <source>
        <strain evidence="2 3">CGMCC 4.7090</strain>
    </source>
</reference>
<dbReference type="PROSITE" id="PS50231">
    <property type="entry name" value="RICIN_B_LECTIN"/>
    <property type="match status" value="1"/>
</dbReference>
<dbReference type="EMBL" id="QLMJ01000019">
    <property type="protein sequence ID" value="RAK28796.1"/>
    <property type="molecule type" value="Genomic_DNA"/>
</dbReference>
<dbReference type="InterPro" id="IPR000772">
    <property type="entry name" value="Ricin_B_lectin"/>
</dbReference>
<evidence type="ECO:0000313" key="3">
    <source>
        <dbReference type="Proteomes" id="UP000249341"/>
    </source>
</evidence>
<keyword evidence="3" id="KW-1185">Reference proteome</keyword>
<dbReference type="AlphaFoldDB" id="A0A327Z3L4"/>
<gene>
    <name evidence="2" type="ORF">B0I29_119134</name>
</gene>
<dbReference type="Gene3D" id="2.80.10.50">
    <property type="match status" value="1"/>
</dbReference>
<evidence type="ECO:0000313" key="2">
    <source>
        <dbReference type="EMBL" id="RAK28796.1"/>
    </source>
</evidence>
<dbReference type="InterPro" id="IPR035992">
    <property type="entry name" value="Ricin_B-like_lectins"/>
</dbReference>
<name>A0A327Z3L4_9ACTN</name>
<feature type="domain" description="Ricin B lectin" evidence="1">
    <location>
        <begin position="81"/>
        <end position="190"/>
    </location>
</feature>
<comment type="caution">
    <text evidence="2">The sequence shown here is derived from an EMBL/GenBank/DDBJ whole genome shotgun (WGS) entry which is preliminary data.</text>
</comment>
<organism evidence="2 3">
    <name type="scientific">Actinoplanes lutulentus</name>
    <dbReference type="NCBI Taxonomy" id="1287878"/>
    <lineage>
        <taxon>Bacteria</taxon>
        <taxon>Bacillati</taxon>
        <taxon>Actinomycetota</taxon>
        <taxon>Actinomycetes</taxon>
        <taxon>Micromonosporales</taxon>
        <taxon>Micromonosporaceae</taxon>
        <taxon>Actinoplanes</taxon>
    </lineage>
</organism>
<proteinExistence type="predicted"/>
<dbReference type="SUPFAM" id="SSF50370">
    <property type="entry name" value="Ricin B-like lectins"/>
    <property type="match status" value="1"/>
</dbReference>
<keyword evidence="2" id="KW-0430">Lectin</keyword>
<dbReference type="OrthoDB" id="3296510at2"/>
<accession>A0A327Z3L4</accession>
<protein>
    <submittedName>
        <fullName evidence="2">Ricin-type beta-trefoil lectin protein</fullName>
    </submittedName>
</protein>